<evidence type="ECO:0000313" key="2">
    <source>
        <dbReference type="Proteomes" id="UP000789396"/>
    </source>
</evidence>
<organism evidence="1 2">
    <name type="scientific">Racocetra fulgida</name>
    <dbReference type="NCBI Taxonomy" id="60492"/>
    <lineage>
        <taxon>Eukaryota</taxon>
        <taxon>Fungi</taxon>
        <taxon>Fungi incertae sedis</taxon>
        <taxon>Mucoromycota</taxon>
        <taxon>Glomeromycotina</taxon>
        <taxon>Glomeromycetes</taxon>
        <taxon>Diversisporales</taxon>
        <taxon>Gigasporaceae</taxon>
        <taxon>Racocetra</taxon>
    </lineage>
</organism>
<protein>
    <submittedName>
        <fullName evidence="1">1771_t:CDS:1</fullName>
    </submittedName>
</protein>
<comment type="caution">
    <text evidence="1">The sequence shown here is derived from an EMBL/GenBank/DDBJ whole genome shotgun (WGS) entry which is preliminary data.</text>
</comment>
<keyword evidence="2" id="KW-1185">Reference proteome</keyword>
<dbReference type="AlphaFoldDB" id="A0A9N9CT74"/>
<gene>
    <name evidence="1" type="ORF">RFULGI_LOCUS6984</name>
</gene>
<dbReference type="Proteomes" id="UP000789396">
    <property type="component" value="Unassembled WGS sequence"/>
</dbReference>
<reference evidence="1" key="1">
    <citation type="submission" date="2021-06" db="EMBL/GenBank/DDBJ databases">
        <authorList>
            <person name="Kallberg Y."/>
            <person name="Tangrot J."/>
            <person name="Rosling A."/>
        </authorList>
    </citation>
    <scope>NUCLEOTIDE SEQUENCE</scope>
    <source>
        <strain evidence="1">IN212</strain>
    </source>
</reference>
<dbReference type="EMBL" id="CAJVPZ010009641">
    <property type="protein sequence ID" value="CAG8611216.1"/>
    <property type="molecule type" value="Genomic_DNA"/>
</dbReference>
<name>A0A9N9CT74_9GLOM</name>
<feature type="non-terminal residue" evidence="1">
    <location>
        <position position="1"/>
    </location>
</feature>
<evidence type="ECO:0000313" key="1">
    <source>
        <dbReference type="EMBL" id="CAG8611216.1"/>
    </source>
</evidence>
<accession>A0A9N9CT74</accession>
<dbReference type="OrthoDB" id="2478678at2759"/>
<proteinExistence type="predicted"/>
<sequence>ISYNDNKLVNIKIKDVTDDNCVKAIIVDEEDEIWFNLRDLENLVSNCFENTDENDQVNFSETFKFNDELIDYLLNKNQESDEKKIYHNIAEFLFLPIESGFYYY</sequence>